<feature type="transmembrane region" description="Helical" evidence="3">
    <location>
        <begin position="308"/>
        <end position="328"/>
    </location>
</feature>
<dbReference type="InterPro" id="IPR022742">
    <property type="entry name" value="Hydrolase_4"/>
</dbReference>
<dbReference type="EMBL" id="PVZG01000028">
    <property type="protein sequence ID" value="PRY19831.1"/>
    <property type="molecule type" value="Genomic_DNA"/>
</dbReference>
<dbReference type="PANTHER" id="PTHR22946">
    <property type="entry name" value="DIENELACTONE HYDROLASE DOMAIN-CONTAINING PROTEIN-RELATED"/>
    <property type="match status" value="1"/>
</dbReference>
<comment type="caution">
    <text evidence="5">The sequence shown here is derived from an EMBL/GenBank/DDBJ whole genome shotgun (WGS) entry which is preliminary data.</text>
</comment>
<keyword evidence="2 5" id="KW-0378">Hydrolase</keyword>
<dbReference type="Pfam" id="PF12146">
    <property type="entry name" value="Hydrolase_4"/>
    <property type="match status" value="1"/>
</dbReference>
<name>A0A2T0RFD6_9ACTN</name>
<organism evidence="5 6">
    <name type="scientific">Pseudosporangium ferrugineum</name>
    <dbReference type="NCBI Taxonomy" id="439699"/>
    <lineage>
        <taxon>Bacteria</taxon>
        <taxon>Bacillati</taxon>
        <taxon>Actinomycetota</taxon>
        <taxon>Actinomycetes</taxon>
        <taxon>Micromonosporales</taxon>
        <taxon>Micromonosporaceae</taxon>
        <taxon>Pseudosporangium</taxon>
    </lineage>
</organism>
<dbReference type="GO" id="GO:0052689">
    <property type="term" value="F:carboxylic ester hydrolase activity"/>
    <property type="evidence" value="ECO:0007669"/>
    <property type="project" value="UniProtKB-ARBA"/>
</dbReference>
<dbReference type="InterPro" id="IPR050261">
    <property type="entry name" value="FrsA_esterase"/>
</dbReference>
<keyword evidence="3" id="KW-0472">Membrane</keyword>
<comment type="similarity">
    <text evidence="1">Belongs to the AB hydrolase superfamily.</text>
</comment>
<protein>
    <submittedName>
        <fullName evidence="5">Dienelactone hydrolase</fullName>
    </submittedName>
</protein>
<keyword evidence="3" id="KW-0812">Transmembrane</keyword>
<evidence type="ECO:0000313" key="6">
    <source>
        <dbReference type="Proteomes" id="UP000239209"/>
    </source>
</evidence>
<evidence type="ECO:0000256" key="3">
    <source>
        <dbReference type="SAM" id="Phobius"/>
    </source>
</evidence>
<proteinExistence type="inferred from homology"/>
<evidence type="ECO:0000313" key="5">
    <source>
        <dbReference type="EMBL" id="PRY19831.1"/>
    </source>
</evidence>
<dbReference type="Proteomes" id="UP000239209">
    <property type="component" value="Unassembled WGS sequence"/>
</dbReference>
<dbReference type="AlphaFoldDB" id="A0A2T0RFD6"/>
<dbReference type="RefSeq" id="WP_158277904.1">
    <property type="nucleotide sequence ID" value="NZ_PVZG01000028.1"/>
</dbReference>
<dbReference type="Gene3D" id="3.40.50.1820">
    <property type="entry name" value="alpha/beta hydrolase"/>
    <property type="match status" value="1"/>
</dbReference>
<reference evidence="5 6" key="1">
    <citation type="submission" date="2018-03" db="EMBL/GenBank/DDBJ databases">
        <title>Genomic Encyclopedia of Archaeal and Bacterial Type Strains, Phase II (KMG-II): from individual species to whole genera.</title>
        <authorList>
            <person name="Goeker M."/>
        </authorList>
    </citation>
    <scope>NUCLEOTIDE SEQUENCE [LARGE SCALE GENOMIC DNA]</scope>
    <source>
        <strain evidence="5 6">DSM 45348</strain>
    </source>
</reference>
<feature type="transmembrane region" description="Helical" evidence="3">
    <location>
        <begin position="242"/>
        <end position="259"/>
    </location>
</feature>
<dbReference type="InterPro" id="IPR029058">
    <property type="entry name" value="AB_hydrolase_fold"/>
</dbReference>
<feature type="transmembrane region" description="Helical" evidence="3">
    <location>
        <begin position="280"/>
        <end position="302"/>
    </location>
</feature>
<feature type="domain" description="Serine aminopeptidase S33" evidence="4">
    <location>
        <begin position="56"/>
        <end position="157"/>
    </location>
</feature>
<keyword evidence="6" id="KW-1185">Reference proteome</keyword>
<sequence length="476" mass="48401">MSIRVLRWSVPVAGVLLVVAGLLVLGRAGDGLRTGSVRAEGVPMEIVRPDTDGPDRPAVVVAHGFAGSGRLMRPFADTLARRGYVVALPDLAGHAASPRPLTGEGDVDRDLDAAIRSVRALPGVDPARVVLVGHSMGAAAVVRAGTRDRRIAATVAISLGDDAAAAARPGPRRLLLLLGALEPAGIGATSEAADGDRLVRVPLVEHIGVLYADRTHHETARWLDQAVGNRPERPVIAAKRRLAAGALLLTGMLLLVLAATGRRARRLRPALPARGTWPAIALGTAAAAPAGLAGGTVLWATMQATVCGYVIGYFAGAGTALSVAAMVIRRGTGPRLRLPSWRSAASAAALTLAGPAAVVIPIHLGLTSAVPYGAHRTLLILLAAATALLLAAAHALAGPPWSAVVLALVCTPLPLAAVIGAAPGFLALVTPLIAGLLALHLLVAGCAWLGGIPWWRTVAAGALTVAWPVATALPIA</sequence>
<evidence type="ECO:0000259" key="4">
    <source>
        <dbReference type="Pfam" id="PF12146"/>
    </source>
</evidence>
<evidence type="ECO:0000256" key="2">
    <source>
        <dbReference type="ARBA" id="ARBA00022801"/>
    </source>
</evidence>
<gene>
    <name evidence="5" type="ORF">CLV70_12844</name>
</gene>
<feature type="transmembrane region" description="Helical" evidence="3">
    <location>
        <begin position="404"/>
        <end position="426"/>
    </location>
</feature>
<dbReference type="PANTHER" id="PTHR22946:SF9">
    <property type="entry name" value="POLYKETIDE TRANSFERASE AF380"/>
    <property type="match status" value="1"/>
</dbReference>
<feature type="transmembrane region" description="Helical" evidence="3">
    <location>
        <begin position="378"/>
        <end position="397"/>
    </location>
</feature>
<evidence type="ECO:0000256" key="1">
    <source>
        <dbReference type="ARBA" id="ARBA00008645"/>
    </source>
</evidence>
<dbReference type="OrthoDB" id="504769at2"/>
<feature type="transmembrane region" description="Helical" evidence="3">
    <location>
        <begin position="340"/>
        <end position="366"/>
    </location>
</feature>
<accession>A0A2T0RFD6</accession>
<dbReference type="SUPFAM" id="SSF53474">
    <property type="entry name" value="alpha/beta-Hydrolases"/>
    <property type="match status" value="1"/>
</dbReference>
<feature type="transmembrane region" description="Helical" evidence="3">
    <location>
        <begin position="432"/>
        <end position="450"/>
    </location>
</feature>
<keyword evidence="3" id="KW-1133">Transmembrane helix</keyword>